<accession>A0A1S5RCP9</accession>
<sequence length="80" mass="8799">MENINITTVSVQPDSVFKINFSATYESSSHIEGFVLMKAEDYRSKTGDEQVAFIKQTIADNLAGKITPVSQLATNDSNKI</sequence>
<name>A0A1S5RCP9_9CAUD</name>
<protein>
    <submittedName>
        <fullName evidence="1">Uncharacterized protein</fullName>
    </submittedName>
</protein>
<keyword evidence="2" id="KW-1185">Reference proteome</keyword>
<organism evidence="1 2">
    <name type="scientific">Lactobacillus phage P1</name>
    <dbReference type="NCBI Taxonomy" id="1846168"/>
    <lineage>
        <taxon>Viruses</taxon>
        <taxon>Duplodnaviria</taxon>
        <taxon>Heunggongvirae</taxon>
        <taxon>Uroviricota</taxon>
        <taxon>Caudoviricetes</taxon>
        <taxon>Tybeckvirinae</taxon>
        <taxon>Maenadvirus</taxon>
        <taxon>Maenadvirus P1</taxon>
    </lineage>
</organism>
<reference evidence="1 2" key="1">
    <citation type="journal article" date="2016" name="J. Dairy Sci.">
        <title>Characterization and adsorption of Lactobacillus virulent phage P1.</title>
        <authorList>
            <person name="Chen X."/>
            <person name="Xi Y."/>
            <person name="Zhang H."/>
            <person name="Wang Z."/>
            <person name="Fan M."/>
            <person name="Liu Y."/>
            <person name="Wu W."/>
        </authorList>
    </citation>
    <scope>NUCLEOTIDE SEQUENCE [LARGE SCALE GENOMIC DNA]</scope>
</reference>
<evidence type="ECO:0000313" key="2">
    <source>
        <dbReference type="Proteomes" id="UP000222183"/>
    </source>
</evidence>
<dbReference type="Proteomes" id="UP000222183">
    <property type="component" value="Segment"/>
</dbReference>
<dbReference type="EMBL" id="KX223815">
    <property type="protein sequence ID" value="ANO57948.1"/>
    <property type="molecule type" value="Genomic_DNA"/>
</dbReference>
<gene>
    <name evidence="1" type="ORF">LVP1_g019</name>
</gene>
<evidence type="ECO:0000313" key="1">
    <source>
        <dbReference type="EMBL" id="ANO57948.1"/>
    </source>
</evidence>
<proteinExistence type="predicted"/>